<dbReference type="RefSeq" id="WP_205280152.1">
    <property type="nucleotide sequence ID" value="NZ_JAFFPU010000044.1"/>
</dbReference>
<dbReference type="EMBL" id="JAFFPU010000044">
    <property type="protein sequence ID" value="MBM9578115.1"/>
    <property type="molecule type" value="Genomic_DNA"/>
</dbReference>
<dbReference type="Proteomes" id="UP000724686">
    <property type="component" value="Unassembled WGS sequence"/>
</dbReference>
<evidence type="ECO:0000313" key="1">
    <source>
        <dbReference type="EMBL" id="MBM9578115.1"/>
    </source>
</evidence>
<comment type="caution">
    <text evidence="1">The sequence shown here is derived from an EMBL/GenBank/DDBJ whole genome shotgun (WGS) entry which is preliminary data.</text>
</comment>
<proteinExistence type="predicted"/>
<evidence type="ECO:0000313" key="2">
    <source>
        <dbReference type="Proteomes" id="UP000724686"/>
    </source>
</evidence>
<gene>
    <name evidence="1" type="ORF">JWG45_13240</name>
</gene>
<organism evidence="1 2">
    <name type="scientific">Leptospira ainlahdjerensis</name>
    <dbReference type="NCBI Taxonomy" id="2810033"/>
    <lineage>
        <taxon>Bacteria</taxon>
        <taxon>Pseudomonadati</taxon>
        <taxon>Spirochaetota</taxon>
        <taxon>Spirochaetia</taxon>
        <taxon>Leptospirales</taxon>
        <taxon>Leptospiraceae</taxon>
        <taxon>Leptospira</taxon>
    </lineage>
</organism>
<keyword evidence="1" id="KW-0378">Hydrolase</keyword>
<dbReference type="GO" id="GO:0004527">
    <property type="term" value="F:exonuclease activity"/>
    <property type="evidence" value="ECO:0007669"/>
    <property type="project" value="UniProtKB-KW"/>
</dbReference>
<keyword evidence="1" id="KW-0269">Exonuclease</keyword>
<name>A0ABS2UCL5_9LEPT</name>
<protein>
    <submittedName>
        <fullName evidence="1">Exonuclease</fullName>
    </submittedName>
</protein>
<accession>A0ABS2UCL5</accession>
<keyword evidence="1" id="KW-0540">Nuclease</keyword>
<sequence>MNNQQSLYDREKYTKFLPSYLFLSDETDATVKAAIHLSNKEIDLLFRIRNHATLDYFFSGKLLRVWKDDSAKINHFEILNRLSEMGLILVFPEFRFKTETKELLVYLNLLSGKEFNLNGANHLKEIFLNSLSRSSFSIQNYILSCEPYHVAELIPILEFLLSGTSRSYLRDSFDCKKWIVSFCYEGITKEEVISDCIDIILKTIQDNGFIAVTKTAGLFHIEDELANDTFKIVKKYYLEQFIPKIILEYPKVWNQLLEFRKNLEIEANFEGSLQELEEILLSQELNEVCLHLEGLPEKITDFITLCVYIGQKNDQERYLNISTQELRSIKLLKTMMSLKNESLSKFVMINLEEDREFSFRVIENIRNDRDYITGEWFEKGKKFHCLFNKNSENVISLMDLMIHKFAYKKELLRSFLYVLHINRKTFPSLFSNIDFQKSFFKLKFLCFENQASWFDKILFLVHAYGWLETSLDRQISKIQFEQMSKGMEYVDKRRKDLEKIKKSWIENEIRVTEIQSKTTEESADEIVGRHS</sequence>
<reference evidence="1 2" key="1">
    <citation type="submission" date="2021-02" db="EMBL/GenBank/DDBJ databases">
        <title>Leptospira ainlahdjerensis sp. nov., Leptospira ainazelensis sp. nov., Leptospira abararensis sp. nov. and Leptospira chreensis sp. nov., four new species isolated from water sources in Algeria.</title>
        <authorList>
            <person name="Amara Korba A."/>
            <person name="Kainiu M."/>
            <person name="Vincent A.T."/>
            <person name="Mariet J.-F."/>
            <person name="Veyrier F.J."/>
            <person name="Goarant C."/>
            <person name="Picardeau M."/>
        </authorList>
    </citation>
    <scope>NUCLEOTIDE SEQUENCE [LARGE SCALE GENOMIC DNA]</scope>
    <source>
        <strain evidence="1 2">201903070</strain>
    </source>
</reference>
<keyword evidence="2" id="KW-1185">Reference proteome</keyword>